<dbReference type="RefSeq" id="YP_009278743.1">
    <property type="nucleotide sequence ID" value="NC_031010.1"/>
</dbReference>
<protein>
    <submittedName>
        <fullName evidence="1">Uncharacterized protein</fullName>
    </submittedName>
</protein>
<reference evidence="1 2" key="1">
    <citation type="submission" date="2016-06" db="EMBL/GenBank/DDBJ databases">
        <authorList>
            <person name="Kjaerup R.B."/>
            <person name="Dalgaard T.S."/>
            <person name="Juul-Madsen H.R."/>
        </authorList>
    </citation>
    <scope>NUCLEOTIDE SEQUENCE [LARGE SCALE GENOMIC DNA]</scope>
</reference>
<dbReference type="OrthoDB" id="40160at10239"/>
<gene>
    <name evidence="1" type="ORF">KWAN_138</name>
</gene>
<dbReference type="Proteomes" id="UP000202923">
    <property type="component" value="Genome"/>
</dbReference>
<sequence length="108" mass="11992">MSNLSRIELGADCDATLRARIAAFGPPLGQSLECRGFYAECIDFDRENITFRPRDSGDEFTLPTSVFAYIPCVGAVTYIDRVHHRVLIHIPDSPSIVDGISGFSRERT</sequence>
<accession>A0A1B2IDY6</accession>
<dbReference type="KEGG" id="vg:29061982"/>
<name>A0A1B2IDY6_9CAUD</name>
<organism evidence="1 2">
    <name type="scientific">Erwinia phage vB_EamM_Kwan</name>
    <dbReference type="NCBI Taxonomy" id="1883374"/>
    <lineage>
        <taxon>Viruses</taxon>
        <taxon>Duplodnaviria</taxon>
        <taxon>Heunggongvirae</taxon>
        <taxon>Uroviricota</taxon>
        <taxon>Caudoviricetes</taxon>
        <taxon>Chimalliviridae</taxon>
        <taxon>Wellingtonvirus</taxon>
        <taxon>Wellingtonvirus wellington</taxon>
    </lineage>
</organism>
<evidence type="ECO:0000313" key="1">
    <source>
        <dbReference type="EMBL" id="ANZ49490.1"/>
    </source>
</evidence>
<dbReference type="GeneID" id="29061982"/>
<proteinExistence type="predicted"/>
<dbReference type="EMBL" id="KX397369">
    <property type="protein sequence ID" value="ANZ49490.1"/>
    <property type="molecule type" value="Genomic_DNA"/>
</dbReference>
<evidence type="ECO:0000313" key="2">
    <source>
        <dbReference type="Proteomes" id="UP000202923"/>
    </source>
</evidence>